<evidence type="ECO:0000256" key="5">
    <source>
        <dbReference type="SAM" id="Phobius"/>
    </source>
</evidence>
<dbReference type="InterPro" id="IPR006694">
    <property type="entry name" value="Fatty_acid_hydroxylase"/>
</dbReference>
<feature type="transmembrane region" description="Helical" evidence="5">
    <location>
        <begin position="161"/>
        <end position="183"/>
    </location>
</feature>
<protein>
    <recommendedName>
        <fullName evidence="6">Fatty acid hydroxylase domain-containing protein</fullName>
    </recommendedName>
</protein>
<comment type="subcellular location">
    <subcellularLocation>
        <location evidence="1">Membrane</location>
    </subcellularLocation>
</comment>
<evidence type="ECO:0000313" key="7">
    <source>
        <dbReference type="EMBL" id="AUM12235.1"/>
    </source>
</evidence>
<accession>A0A2K9LL75</accession>
<name>A0A2K9LL75_9GAMM</name>
<feature type="transmembrane region" description="Helical" evidence="5">
    <location>
        <begin position="51"/>
        <end position="73"/>
    </location>
</feature>
<dbReference type="GO" id="GO:0008610">
    <property type="term" value="P:lipid biosynthetic process"/>
    <property type="evidence" value="ECO:0007669"/>
    <property type="project" value="InterPro"/>
</dbReference>
<keyword evidence="3 5" id="KW-1133">Transmembrane helix</keyword>
<dbReference type="KEGG" id="kak:Kalk_07340"/>
<dbReference type="InterPro" id="IPR050307">
    <property type="entry name" value="Sterol_Desaturase_Related"/>
</dbReference>
<evidence type="ECO:0000259" key="6">
    <source>
        <dbReference type="Pfam" id="PF04116"/>
    </source>
</evidence>
<organism evidence="7 8">
    <name type="scientific">Ketobacter alkanivorans</name>
    <dbReference type="NCBI Taxonomy" id="1917421"/>
    <lineage>
        <taxon>Bacteria</taxon>
        <taxon>Pseudomonadati</taxon>
        <taxon>Pseudomonadota</taxon>
        <taxon>Gammaproteobacteria</taxon>
        <taxon>Pseudomonadales</taxon>
        <taxon>Ketobacteraceae</taxon>
        <taxon>Ketobacter</taxon>
    </lineage>
</organism>
<feature type="domain" description="Fatty acid hydroxylase" evidence="6">
    <location>
        <begin position="92"/>
        <end position="223"/>
    </location>
</feature>
<evidence type="ECO:0000256" key="1">
    <source>
        <dbReference type="ARBA" id="ARBA00004370"/>
    </source>
</evidence>
<feature type="transmembrane region" description="Helical" evidence="5">
    <location>
        <begin position="134"/>
        <end position="155"/>
    </location>
</feature>
<dbReference type="OrthoDB" id="9770329at2"/>
<dbReference type="GO" id="GO:0016491">
    <property type="term" value="F:oxidoreductase activity"/>
    <property type="evidence" value="ECO:0007669"/>
    <property type="project" value="InterPro"/>
</dbReference>
<dbReference type="GO" id="GO:0005506">
    <property type="term" value="F:iron ion binding"/>
    <property type="evidence" value="ECO:0007669"/>
    <property type="project" value="InterPro"/>
</dbReference>
<dbReference type="Pfam" id="PF04116">
    <property type="entry name" value="FA_hydroxylase"/>
    <property type="match status" value="1"/>
</dbReference>
<feature type="transmembrane region" description="Helical" evidence="5">
    <location>
        <begin position="6"/>
        <end position="30"/>
    </location>
</feature>
<feature type="transmembrane region" description="Helical" evidence="5">
    <location>
        <begin position="85"/>
        <end position="105"/>
    </location>
</feature>
<keyword evidence="2 5" id="KW-0812">Transmembrane</keyword>
<dbReference type="EMBL" id="CP022684">
    <property type="protein sequence ID" value="AUM12235.1"/>
    <property type="molecule type" value="Genomic_DNA"/>
</dbReference>
<dbReference type="PANTHER" id="PTHR11863">
    <property type="entry name" value="STEROL DESATURASE"/>
    <property type="match status" value="1"/>
</dbReference>
<dbReference type="RefSeq" id="WP_101893571.1">
    <property type="nucleotide sequence ID" value="NZ_CP022684.1"/>
</dbReference>
<keyword evidence="4 5" id="KW-0472">Membrane</keyword>
<dbReference type="Proteomes" id="UP000235116">
    <property type="component" value="Chromosome"/>
</dbReference>
<dbReference type="AlphaFoldDB" id="A0A2K9LL75"/>
<reference evidence="8" key="1">
    <citation type="submission" date="2017-08" db="EMBL/GenBank/DDBJ databases">
        <title>Direct submision.</title>
        <authorList>
            <person name="Kim S.-J."/>
            <person name="Rhee S.-K."/>
        </authorList>
    </citation>
    <scope>NUCLEOTIDE SEQUENCE [LARGE SCALE GENOMIC DNA]</scope>
    <source>
        <strain evidence="8">GI5</strain>
    </source>
</reference>
<dbReference type="GO" id="GO:0016020">
    <property type="term" value="C:membrane"/>
    <property type="evidence" value="ECO:0007669"/>
    <property type="project" value="UniProtKB-SubCell"/>
</dbReference>
<evidence type="ECO:0000256" key="4">
    <source>
        <dbReference type="ARBA" id="ARBA00023136"/>
    </source>
</evidence>
<sequence length="225" mass="25573">MTPGFFIALGVILLVDGMVMAFFAWAVHSPRFAQYRIRTPDRQRISNGRKAVNISLNGLLAISLFAFVFVYFGDALVGEERVPPVMVFGEVLASLMLYDFMYYFLHRGMHNPKLMKYVHGVHHYVRFPTSAESIFLHPAENIAGLGLLCVAISIVGPISPVSFLAVFFIHHIVNILVHSNLVLPHPMFKLFNFWAIKHDLHHGKHLNKNYASIFPFWDQMFGTDA</sequence>
<keyword evidence="8" id="KW-1185">Reference proteome</keyword>
<gene>
    <name evidence="7" type="ORF">Kalk_07340</name>
</gene>
<evidence type="ECO:0000256" key="2">
    <source>
        <dbReference type="ARBA" id="ARBA00022692"/>
    </source>
</evidence>
<proteinExistence type="predicted"/>
<evidence type="ECO:0000313" key="8">
    <source>
        <dbReference type="Proteomes" id="UP000235116"/>
    </source>
</evidence>
<evidence type="ECO:0000256" key="3">
    <source>
        <dbReference type="ARBA" id="ARBA00022989"/>
    </source>
</evidence>